<gene>
    <name evidence="1" type="ORF">R8Z52_12640</name>
</gene>
<dbReference type="Proteomes" id="UP001304071">
    <property type="component" value="Chromosome 1"/>
</dbReference>
<accession>A0ABZ0Q946</accession>
<protein>
    <submittedName>
        <fullName evidence="1">Uncharacterized protein</fullName>
    </submittedName>
</protein>
<reference evidence="1 2" key="1">
    <citation type="submission" date="2023-11" db="EMBL/GenBank/DDBJ databases">
        <title>Plant-associative lifestyle of Vibrio porteresiae and its evolutionary dynamics.</title>
        <authorList>
            <person name="Rameshkumar N."/>
            <person name="Kirti K."/>
        </authorList>
    </citation>
    <scope>NUCLEOTIDE SEQUENCE [LARGE SCALE GENOMIC DNA]</scope>
    <source>
        <strain evidence="1 2">MSSRF30</strain>
    </source>
</reference>
<name>A0ABZ0Q946_9VIBR</name>
<proteinExistence type="predicted"/>
<evidence type="ECO:0000313" key="1">
    <source>
        <dbReference type="EMBL" id="WPC72972.1"/>
    </source>
</evidence>
<dbReference type="RefSeq" id="WP_261892782.1">
    <property type="nucleotide sequence ID" value="NZ_AP024895.1"/>
</dbReference>
<keyword evidence="2" id="KW-1185">Reference proteome</keyword>
<sequence length="105" mass="12016">MKLAPETKDRLHKDLIKLGDMMGDGLHHEPDGKWISREYRKTLKALGYDVPTKPRVNRSPQINERMEQRVKEVQCGKCGGELKQTRSGSKRAVCQLCGGKWQLLK</sequence>
<organism evidence="1 2">
    <name type="scientific">Vibrio porteresiae DSM 19223</name>
    <dbReference type="NCBI Taxonomy" id="1123496"/>
    <lineage>
        <taxon>Bacteria</taxon>
        <taxon>Pseudomonadati</taxon>
        <taxon>Pseudomonadota</taxon>
        <taxon>Gammaproteobacteria</taxon>
        <taxon>Vibrionales</taxon>
        <taxon>Vibrionaceae</taxon>
        <taxon>Vibrio</taxon>
    </lineage>
</organism>
<evidence type="ECO:0000313" key="2">
    <source>
        <dbReference type="Proteomes" id="UP001304071"/>
    </source>
</evidence>
<dbReference type="EMBL" id="CP138203">
    <property type="protein sequence ID" value="WPC72972.1"/>
    <property type="molecule type" value="Genomic_DNA"/>
</dbReference>